<evidence type="ECO:0000256" key="1">
    <source>
        <dbReference type="ARBA" id="ARBA00008601"/>
    </source>
</evidence>
<dbReference type="Pfam" id="PF00782">
    <property type="entry name" value="DSPc"/>
    <property type="match status" value="1"/>
</dbReference>
<name>A0A7S1NA92_9EUGL</name>
<dbReference type="InterPro" id="IPR001611">
    <property type="entry name" value="Leu-rich_rpt"/>
</dbReference>
<dbReference type="PANTHER" id="PTHR10159:SF511">
    <property type="entry name" value="DUAL SPECIFICITY PROTEIN PHOSPHATASE 1"/>
    <property type="match status" value="1"/>
</dbReference>
<dbReference type="EMBL" id="HBGA01049964">
    <property type="protein sequence ID" value="CAD9007244.1"/>
    <property type="molecule type" value="Transcribed_RNA"/>
</dbReference>
<organism evidence="10">
    <name type="scientific">Eutreptiella gymnastica</name>
    <dbReference type="NCBI Taxonomy" id="73025"/>
    <lineage>
        <taxon>Eukaryota</taxon>
        <taxon>Discoba</taxon>
        <taxon>Euglenozoa</taxon>
        <taxon>Euglenida</taxon>
        <taxon>Spirocuta</taxon>
        <taxon>Euglenophyceae</taxon>
        <taxon>Eutreptiales</taxon>
        <taxon>Eutreptiaceae</taxon>
        <taxon>Eutreptiella</taxon>
    </lineage>
</organism>
<comment type="similarity">
    <text evidence="1">Belongs to the protein-tyrosine phosphatase family. Non-receptor class dual specificity subfamily.</text>
</comment>
<protein>
    <recommendedName>
        <fullName evidence="2">protein-tyrosine-phosphatase</fullName>
        <ecNumber evidence="2">3.1.3.48</ecNumber>
    </recommendedName>
</protein>
<dbReference type="AlphaFoldDB" id="A0A7S1NA92"/>
<evidence type="ECO:0000313" key="10">
    <source>
        <dbReference type="EMBL" id="CAD9007244.1"/>
    </source>
</evidence>
<dbReference type="PROSITE" id="PS50056">
    <property type="entry name" value="TYR_PHOSPHATASE_2"/>
    <property type="match status" value="1"/>
</dbReference>
<evidence type="ECO:0000256" key="4">
    <source>
        <dbReference type="ARBA" id="ARBA00022737"/>
    </source>
</evidence>
<dbReference type="EC" id="3.1.3.48" evidence="2"/>
<dbReference type="InterPro" id="IPR000387">
    <property type="entry name" value="Tyr_Pase_dom"/>
</dbReference>
<dbReference type="GO" id="GO:0033550">
    <property type="term" value="F:MAP kinase tyrosine phosphatase activity"/>
    <property type="evidence" value="ECO:0007669"/>
    <property type="project" value="TreeGrafter"/>
</dbReference>
<dbReference type="SUPFAM" id="SSF52799">
    <property type="entry name" value="(Phosphotyrosine protein) phosphatases II"/>
    <property type="match status" value="1"/>
</dbReference>
<dbReference type="GO" id="GO:0008330">
    <property type="term" value="F:protein tyrosine/threonine phosphatase activity"/>
    <property type="evidence" value="ECO:0007669"/>
    <property type="project" value="TreeGrafter"/>
</dbReference>
<feature type="domain" description="Tyrosine-protein phosphatase" evidence="8">
    <location>
        <begin position="249"/>
        <end position="390"/>
    </location>
</feature>
<dbReference type="InterPro" id="IPR000340">
    <property type="entry name" value="Dual-sp_phosphatase_cat-dom"/>
</dbReference>
<evidence type="ECO:0000256" key="5">
    <source>
        <dbReference type="ARBA" id="ARBA00022801"/>
    </source>
</evidence>
<keyword evidence="4" id="KW-0677">Repeat</keyword>
<keyword evidence="3" id="KW-0433">Leucine-rich repeat</keyword>
<evidence type="ECO:0000256" key="2">
    <source>
        <dbReference type="ARBA" id="ARBA00013064"/>
    </source>
</evidence>
<evidence type="ECO:0000256" key="6">
    <source>
        <dbReference type="ARBA" id="ARBA00022912"/>
    </source>
</evidence>
<feature type="domain" description="Tyrosine specific protein phosphatases" evidence="9">
    <location>
        <begin position="311"/>
        <end position="369"/>
    </location>
</feature>
<keyword evidence="5" id="KW-0378">Hydrolase</keyword>
<dbReference type="Gene3D" id="3.90.190.10">
    <property type="entry name" value="Protein tyrosine phosphatase superfamily"/>
    <property type="match status" value="1"/>
</dbReference>
<dbReference type="InterPro" id="IPR003591">
    <property type="entry name" value="Leu-rich_rpt_typical-subtyp"/>
</dbReference>
<dbReference type="SMART" id="SM00364">
    <property type="entry name" value="LRR_BAC"/>
    <property type="match status" value="3"/>
</dbReference>
<dbReference type="CDD" id="cd14498">
    <property type="entry name" value="DSP"/>
    <property type="match status" value="1"/>
</dbReference>
<reference evidence="10" key="1">
    <citation type="submission" date="2021-01" db="EMBL/GenBank/DDBJ databases">
        <authorList>
            <person name="Corre E."/>
            <person name="Pelletier E."/>
            <person name="Niang G."/>
            <person name="Scheremetjew M."/>
            <person name="Finn R."/>
            <person name="Kale V."/>
            <person name="Holt S."/>
            <person name="Cochrane G."/>
            <person name="Meng A."/>
            <person name="Brown T."/>
            <person name="Cohen L."/>
        </authorList>
    </citation>
    <scope>NUCLEOTIDE SEQUENCE</scope>
    <source>
        <strain evidence="10">NIES-381</strain>
    </source>
</reference>
<sequence>MTGMSFHDPTSIANLGREATTLPDEIDCDESDADSSTSSCEDCQPRPKQNKLLTEDEYNMGHTVSEECAIVIKDQRPHLRLSCIQMATFDAQILGLPWLTELALHRNQLESLPSSIARLRLLTHLRVTHNLLTKLPDEVGELAALELLDVGHNQLCSLPESVANLCQLRTCMLGFNHFAELPVPLAKLSNLQELFLEDNPPLRSLGSADSFMGFQSLRLEADNAPPLVASWKGLAPQCPAVSMKWHKVFPDEVLDHVYLGSLRTAQEQRVYEDLGITHVLTCGRDMNVVIGNGMDHLVLNLADTVDEDLSQHLQKGVDYIIAVEREGGKVLVHCFAGLSRSASIVCAYLIQKNHWTVAQALNFVRLARPAAQPNSGFMAKLRLFQQAYGIPDVIEGKEPELCPEPPPLPLVRGLSTRGKY</sequence>
<accession>A0A7S1NA92</accession>
<proteinExistence type="inferred from homology"/>
<dbReference type="PROSITE" id="PS00383">
    <property type="entry name" value="TYR_PHOSPHATASE_1"/>
    <property type="match status" value="1"/>
</dbReference>
<feature type="region of interest" description="Disordered" evidence="7">
    <location>
        <begin position="28"/>
        <end position="47"/>
    </location>
</feature>
<evidence type="ECO:0000256" key="3">
    <source>
        <dbReference type="ARBA" id="ARBA00022614"/>
    </source>
</evidence>
<dbReference type="GO" id="GO:0043409">
    <property type="term" value="P:negative regulation of MAPK cascade"/>
    <property type="evidence" value="ECO:0007669"/>
    <property type="project" value="TreeGrafter"/>
</dbReference>
<dbReference type="SUPFAM" id="SSF52058">
    <property type="entry name" value="L domain-like"/>
    <property type="match status" value="1"/>
</dbReference>
<dbReference type="InterPro" id="IPR020422">
    <property type="entry name" value="TYR_PHOSPHATASE_DUAL_dom"/>
</dbReference>
<dbReference type="PANTHER" id="PTHR10159">
    <property type="entry name" value="DUAL SPECIFICITY PROTEIN PHOSPHATASE"/>
    <property type="match status" value="1"/>
</dbReference>
<dbReference type="Pfam" id="PF13855">
    <property type="entry name" value="LRR_8"/>
    <property type="match status" value="1"/>
</dbReference>
<dbReference type="SMART" id="SM00195">
    <property type="entry name" value="DSPc"/>
    <property type="match status" value="1"/>
</dbReference>
<evidence type="ECO:0000259" key="9">
    <source>
        <dbReference type="PROSITE" id="PS50056"/>
    </source>
</evidence>
<dbReference type="InterPro" id="IPR029021">
    <property type="entry name" value="Prot-tyrosine_phosphatase-like"/>
</dbReference>
<keyword evidence="6" id="KW-0904">Protein phosphatase</keyword>
<evidence type="ECO:0000259" key="8">
    <source>
        <dbReference type="PROSITE" id="PS50054"/>
    </source>
</evidence>
<dbReference type="SMART" id="SM00369">
    <property type="entry name" value="LRR_TYP"/>
    <property type="match status" value="4"/>
</dbReference>
<dbReference type="InterPro" id="IPR016130">
    <property type="entry name" value="Tyr_Pase_AS"/>
</dbReference>
<dbReference type="Gene3D" id="3.80.10.10">
    <property type="entry name" value="Ribonuclease Inhibitor"/>
    <property type="match status" value="1"/>
</dbReference>
<dbReference type="GO" id="GO:0017017">
    <property type="term" value="F:MAP kinase tyrosine/serine/threonine phosphatase activity"/>
    <property type="evidence" value="ECO:0007669"/>
    <property type="project" value="TreeGrafter"/>
</dbReference>
<evidence type="ECO:0000256" key="7">
    <source>
        <dbReference type="SAM" id="MobiDB-lite"/>
    </source>
</evidence>
<dbReference type="GO" id="GO:0005737">
    <property type="term" value="C:cytoplasm"/>
    <property type="evidence" value="ECO:0007669"/>
    <property type="project" value="TreeGrafter"/>
</dbReference>
<dbReference type="PROSITE" id="PS50054">
    <property type="entry name" value="TYR_PHOSPHATASE_DUAL"/>
    <property type="match status" value="1"/>
</dbReference>
<gene>
    <name evidence="10" type="ORF">EGYM00392_LOCUS18336</name>
</gene>
<dbReference type="InterPro" id="IPR032675">
    <property type="entry name" value="LRR_dom_sf"/>
</dbReference>